<reference evidence="3" key="1">
    <citation type="submission" date="2016-11" db="EMBL/GenBank/DDBJ databases">
        <authorList>
            <person name="Varghese N."/>
            <person name="Submissions S."/>
        </authorList>
    </citation>
    <scope>NUCLEOTIDE SEQUENCE [LARGE SCALE GENOMIC DNA]</scope>
    <source>
        <strain evidence="3">DSM 19055</strain>
    </source>
</reference>
<evidence type="ECO:0000313" key="2">
    <source>
        <dbReference type="EMBL" id="SHG57878.1"/>
    </source>
</evidence>
<gene>
    <name evidence="2" type="ORF">SAMN05421866_0887</name>
</gene>
<dbReference type="Proteomes" id="UP000184047">
    <property type="component" value="Unassembled WGS sequence"/>
</dbReference>
<sequence length="512" mass="59415">MEQTKRQLPEIEISGTVFQFDIDRLALIEKDNPANSISFAYMEDHGTHYSFNYSPISKNHDFIVIDPEFDDTGKIILDPYFETSQNVKIPRITEIDPLGFSQKYNCTSKDMVEKTDFELMVNQDVYNKRIDGHPVKVNICGNQYVVDPDNDILWSIQGKPDIDLDLVRDYYSDKNRAYNILYEPATGRVIDLKKESVMDTESVRLVEIPDIRTIDPIGKNHAAKLPLKFGLLYHDLKLEYDLAYSLNEISQVIPANRNDQGQLELLIEGTTFIVDINRFEFRDKSDPNNVIPLKEMQDSGDGYLIEYNDKDIHLPEFVVLDPSGMAKKYNVSIMEVESHDDFHFMVDQQAFHSRMQGKLPTIDIEGHTFTVDIRMNMLRSATDFASKGINFDDIDHYYSEEKDAYLIPYDPIKHEFRELDYANISSIPKDLIAIEFPFQTKLDPIGWNREGGWDLKSDLKWLGVQSHFEAKKILWEKTFIVDVIKENKEKQQKSQDNQKANNQSKKSKGRKF</sequence>
<dbReference type="AlphaFoldDB" id="A0A1M5KYJ6"/>
<feature type="region of interest" description="Disordered" evidence="1">
    <location>
        <begin position="489"/>
        <end position="512"/>
    </location>
</feature>
<keyword evidence="3" id="KW-1185">Reference proteome</keyword>
<organism evidence="2 3">
    <name type="scientific">Chryseobacterium oranimense</name>
    <dbReference type="NCBI Taxonomy" id="421058"/>
    <lineage>
        <taxon>Bacteria</taxon>
        <taxon>Pseudomonadati</taxon>
        <taxon>Bacteroidota</taxon>
        <taxon>Flavobacteriia</taxon>
        <taxon>Flavobacteriales</taxon>
        <taxon>Weeksellaceae</taxon>
        <taxon>Chryseobacterium group</taxon>
        <taxon>Chryseobacterium</taxon>
    </lineage>
</organism>
<accession>A0A1M5KYJ6</accession>
<evidence type="ECO:0000256" key="1">
    <source>
        <dbReference type="SAM" id="MobiDB-lite"/>
    </source>
</evidence>
<evidence type="ECO:0000313" key="3">
    <source>
        <dbReference type="Proteomes" id="UP000184047"/>
    </source>
</evidence>
<dbReference type="RefSeq" id="WP_228417761.1">
    <property type="nucleotide sequence ID" value="NZ_FQWT01000001.1"/>
</dbReference>
<feature type="compositionally biased region" description="Low complexity" evidence="1">
    <location>
        <begin position="494"/>
        <end position="504"/>
    </location>
</feature>
<dbReference type="EMBL" id="FQWT01000001">
    <property type="protein sequence ID" value="SHG57878.1"/>
    <property type="molecule type" value="Genomic_DNA"/>
</dbReference>
<dbReference type="STRING" id="421058.SAMN05421866_0887"/>
<name>A0A1M5KYJ6_9FLAO</name>
<proteinExistence type="predicted"/>
<protein>
    <submittedName>
        <fullName evidence="2">Uncharacterized protein</fullName>
    </submittedName>
</protein>